<name>A0ACA8R4T8_METAZ</name>
<proteinExistence type="predicted"/>
<organism evidence="1 2">
    <name type="scientific">Methanobrevibacter arboriphilus</name>
    <dbReference type="NCBI Taxonomy" id="39441"/>
    <lineage>
        <taxon>Archaea</taxon>
        <taxon>Methanobacteriati</taxon>
        <taxon>Methanobacteriota</taxon>
        <taxon>Methanomada group</taxon>
        <taxon>Methanobacteria</taxon>
        <taxon>Methanobacteriales</taxon>
        <taxon>Methanobacteriaceae</taxon>
        <taxon>Methanobrevibacter</taxon>
    </lineage>
</organism>
<evidence type="ECO:0000313" key="1">
    <source>
        <dbReference type="EMBL" id="BBL62272.1"/>
    </source>
</evidence>
<reference evidence="1" key="1">
    <citation type="submission" date="2019-06" db="EMBL/GenBank/DDBJ databases">
        <title>Complete genome sequence of Methanobrevibacter arboriphilus strain SA.</title>
        <authorList>
            <person name="Asakawa S."/>
        </authorList>
    </citation>
    <scope>NUCLEOTIDE SEQUENCE</scope>
    <source>
        <strain evidence="1">SA</strain>
    </source>
</reference>
<accession>A0ACA8R4T8</accession>
<gene>
    <name evidence="1" type="ORF">MarbSA_13120</name>
</gene>
<protein>
    <submittedName>
        <fullName evidence="1">HAD family phosphatase</fullName>
    </submittedName>
</protein>
<evidence type="ECO:0000313" key="2">
    <source>
        <dbReference type="Proteomes" id="UP000825015"/>
    </source>
</evidence>
<sequence>MKLKKIKSVIFDMDGVLIDSMPYHVKAWELAFEKYGLKINSEIIYELEGSDYKQTVKIIFERMGKKVKKQDIEFLGKEQDKIFNEIVKIKPFDGVVKLLKILEKKYDLAIVSGSNRKNVEKIVENNFKNVFKVLITGDDTNKSKPDPEPYLKALIALNIKKNEVIVIENAPLGIQSAKNANLFCIGLKTYLGDSFLNKADIILENHEKLEKYLLN</sequence>
<dbReference type="Proteomes" id="UP000825015">
    <property type="component" value="Chromosome"/>
</dbReference>
<keyword evidence="2" id="KW-1185">Reference proteome</keyword>
<dbReference type="EMBL" id="AP019779">
    <property type="protein sequence ID" value="BBL62272.1"/>
    <property type="molecule type" value="Genomic_DNA"/>
</dbReference>